<organism evidence="1">
    <name type="scientific">marine metagenome</name>
    <dbReference type="NCBI Taxonomy" id="408172"/>
    <lineage>
        <taxon>unclassified sequences</taxon>
        <taxon>metagenomes</taxon>
        <taxon>ecological metagenomes</taxon>
    </lineage>
</organism>
<evidence type="ECO:0000313" key="1">
    <source>
        <dbReference type="EMBL" id="SVE12076.1"/>
    </source>
</evidence>
<evidence type="ECO:0008006" key="2">
    <source>
        <dbReference type="Google" id="ProtNLM"/>
    </source>
</evidence>
<gene>
    <name evidence="1" type="ORF">METZ01_LOCUS464930</name>
</gene>
<name>A0A383AVS4_9ZZZZ</name>
<dbReference type="AlphaFoldDB" id="A0A383AVS4"/>
<feature type="non-terminal residue" evidence="1">
    <location>
        <position position="244"/>
    </location>
</feature>
<sequence length="244" mass="27503">MTKVETVSVVDALALMADQLETSKKFAVGGFWDFVRDVWSQSFDNPPLFNAWHVGRICEDVEYALEEGLNYVSVLPRAHFKSTILGHAFAVWRLLKMGTNSNTLYLSYSASMAQYHIGELNKEVMRNPILTQWMIDKTPRGDFTFRYSVDGKIAEVLHGGLFSFKRGLHVNGALVADDILRDPDNPLAVGQMNKIEDHFMTESMFIPNQGCPIIVVGTPMIPGDLLTVLEKDDRFFTRKLPALD</sequence>
<reference evidence="1" key="1">
    <citation type="submission" date="2018-05" db="EMBL/GenBank/DDBJ databases">
        <authorList>
            <person name="Lanie J.A."/>
            <person name="Ng W.-L."/>
            <person name="Kazmierczak K.M."/>
            <person name="Andrzejewski T.M."/>
            <person name="Davidsen T.M."/>
            <person name="Wayne K.J."/>
            <person name="Tettelin H."/>
            <person name="Glass J.I."/>
            <person name="Rusch D."/>
            <person name="Podicherti R."/>
            <person name="Tsui H.-C.T."/>
            <person name="Winkler M.E."/>
        </authorList>
    </citation>
    <scope>NUCLEOTIDE SEQUENCE</scope>
</reference>
<protein>
    <recommendedName>
        <fullName evidence="2">Terminase large subunit gp17-like C-terminal domain-containing protein</fullName>
    </recommendedName>
</protein>
<dbReference type="EMBL" id="UINC01195484">
    <property type="protein sequence ID" value="SVE12076.1"/>
    <property type="molecule type" value="Genomic_DNA"/>
</dbReference>
<proteinExistence type="predicted"/>
<accession>A0A383AVS4</accession>